<evidence type="ECO:0000313" key="8">
    <source>
        <dbReference type="EMBL" id="NXW07854.1"/>
    </source>
</evidence>
<sequence length="330" mass="34409">NATSPGSSESPPSTSLCPPQDQRPGAGGRQGGEGKRGRCRGPGGPRQSASEREKLRMRRLAQALLRLRHYLPPALAPAGQSLTKIETLRLAIRYIAHLSALLGLSEEALARRWGAAPRHCPLCPQGLGCCQPPDPQLHPAFPAPRDALPPGAVVWGSPPMAGTPMELQGAPDMGMGAWGSPSYGPAAGTPPEVLGVPDMGMGAWKSPPYTPVTATLPELHRTPGPISGSWSPPRCSLGAVTLLEPPWRCAMATDTGTASSCCLEPAAPPQHPGTGVMDSGPPGTPTRSSQLPTHRQLDSPPALDRLVSPAPCAAPVLPSCAPAWHWGWWS</sequence>
<dbReference type="EMBL" id="VZZT01001661">
    <property type="protein sequence ID" value="NXW07854.1"/>
    <property type="molecule type" value="Genomic_DNA"/>
</dbReference>
<evidence type="ECO:0000259" key="7">
    <source>
        <dbReference type="PROSITE" id="PS50888"/>
    </source>
</evidence>
<dbReference type="InterPro" id="IPR036638">
    <property type="entry name" value="HLH_DNA-bd_sf"/>
</dbReference>
<feature type="non-terminal residue" evidence="8">
    <location>
        <position position="1"/>
    </location>
</feature>
<keyword evidence="4" id="KW-0804">Transcription</keyword>
<accession>A0A7L3Z599</accession>
<dbReference type="Proteomes" id="UP000563060">
    <property type="component" value="Unassembled WGS sequence"/>
</dbReference>
<dbReference type="GO" id="GO:0000981">
    <property type="term" value="F:DNA-binding transcription factor activity, RNA polymerase II-specific"/>
    <property type="evidence" value="ECO:0007669"/>
    <property type="project" value="TreeGrafter"/>
</dbReference>
<dbReference type="InterPro" id="IPR040259">
    <property type="entry name" value="Mesogenin/MesP"/>
</dbReference>
<reference evidence="8 9" key="1">
    <citation type="submission" date="2019-09" db="EMBL/GenBank/DDBJ databases">
        <title>Bird 10,000 Genomes (B10K) Project - Family phase.</title>
        <authorList>
            <person name="Zhang G."/>
        </authorList>
    </citation>
    <scope>NUCLEOTIDE SEQUENCE [LARGE SCALE GENOMIC DNA]</scope>
    <source>
        <strain evidence="8">B10K-DU-006-09</strain>
        <tissue evidence="8">Muscle</tissue>
    </source>
</reference>
<dbReference type="Pfam" id="PF00010">
    <property type="entry name" value="HLH"/>
    <property type="match status" value="1"/>
</dbReference>
<feature type="domain" description="BHLH" evidence="7">
    <location>
        <begin position="44"/>
        <end position="98"/>
    </location>
</feature>
<name>A0A7L3Z599_FREGA</name>
<evidence type="ECO:0000256" key="6">
    <source>
        <dbReference type="SAM" id="MobiDB-lite"/>
    </source>
</evidence>
<dbReference type="PROSITE" id="PS50888">
    <property type="entry name" value="BHLH"/>
    <property type="match status" value="1"/>
</dbReference>
<proteinExistence type="predicted"/>
<dbReference type="InterPro" id="IPR011598">
    <property type="entry name" value="bHLH_dom"/>
</dbReference>
<dbReference type="PANTHER" id="PTHR20937">
    <property type="entry name" value="IP14615P"/>
    <property type="match status" value="1"/>
</dbReference>
<keyword evidence="2" id="KW-0805">Transcription regulation</keyword>
<protein>
    <submittedName>
        <fullName evidence="8">MESP1 protein</fullName>
    </submittedName>
</protein>
<dbReference type="FunFam" id="4.10.280.10:FF:000150">
    <property type="entry name" value="Mesoderm posterior protein 1"/>
    <property type="match status" value="1"/>
</dbReference>
<evidence type="ECO:0000256" key="2">
    <source>
        <dbReference type="ARBA" id="ARBA00023015"/>
    </source>
</evidence>
<feature type="region of interest" description="Disordered" evidence="6">
    <location>
        <begin position="1"/>
        <end position="54"/>
    </location>
</feature>
<keyword evidence="1" id="KW-0217">Developmental protein</keyword>
<keyword evidence="9" id="KW-1185">Reference proteome</keyword>
<dbReference type="CDD" id="cd18938">
    <property type="entry name" value="bHLH_TS_Mesp"/>
    <property type="match status" value="1"/>
</dbReference>
<dbReference type="GO" id="GO:0005634">
    <property type="term" value="C:nucleus"/>
    <property type="evidence" value="ECO:0007669"/>
    <property type="project" value="TreeGrafter"/>
</dbReference>
<dbReference type="GO" id="GO:0032525">
    <property type="term" value="P:somite rostral/caudal axis specification"/>
    <property type="evidence" value="ECO:0007669"/>
    <property type="project" value="TreeGrafter"/>
</dbReference>
<evidence type="ECO:0000313" key="9">
    <source>
        <dbReference type="Proteomes" id="UP000563060"/>
    </source>
</evidence>
<feature type="region of interest" description="Disordered" evidence="6">
    <location>
        <begin position="263"/>
        <end position="304"/>
    </location>
</feature>
<evidence type="ECO:0000256" key="3">
    <source>
        <dbReference type="ARBA" id="ARBA00023125"/>
    </source>
</evidence>
<dbReference type="GO" id="GO:0046983">
    <property type="term" value="F:protein dimerization activity"/>
    <property type="evidence" value="ECO:0007669"/>
    <property type="project" value="InterPro"/>
</dbReference>
<evidence type="ECO:0000256" key="5">
    <source>
        <dbReference type="ARBA" id="ARBA00023242"/>
    </source>
</evidence>
<dbReference type="GO" id="GO:0000978">
    <property type="term" value="F:RNA polymerase II cis-regulatory region sequence-specific DNA binding"/>
    <property type="evidence" value="ECO:0007669"/>
    <property type="project" value="TreeGrafter"/>
</dbReference>
<dbReference type="Gene3D" id="4.10.280.10">
    <property type="entry name" value="Helix-loop-helix DNA-binding domain"/>
    <property type="match status" value="1"/>
</dbReference>
<dbReference type="SMART" id="SM00353">
    <property type="entry name" value="HLH"/>
    <property type="match status" value="1"/>
</dbReference>
<dbReference type="GO" id="GO:0003007">
    <property type="term" value="P:heart morphogenesis"/>
    <property type="evidence" value="ECO:0007669"/>
    <property type="project" value="TreeGrafter"/>
</dbReference>
<feature type="compositionally biased region" description="Low complexity" evidence="6">
    <location>
        <begin position="1"/>
        <end position="24"/>
    </location>
</feature>
<dbReference type="GO" id="GO:0001707">
    <property type="term" value="P:mesoderm formation"/>
    <property type="evidence" value="ECO:0007669"/>
    <property type="project" value="TreeGrafter"/>
</dbReference>
<evidence type="ECO:0000256" key="1">
    <source>
        <dbReference type="ARBA" id="ARBA00022473"/>
    </source>
</evidence>
<gene>
    <name evidence="8" type="primary">Mesp1_0</name>
    <name evidence="8" type="ORF">FREGRA_R03528</name>
</gene>
<feature type="non-terminal residue" evidence="8">
    <location>
        <position position="330"/>
    </location>
</feature>
<dbReference type="SUPFAM" id="SSF47459">
    <property type="entry name" value="HLH, helix-loop-helix DNA-binding domain"/>
    <property type="match status" value="1"/>
</dbReference>
<keyword evidence="3" id="KW-0238">DNA-binding</keyword>
<keyword evidence="5" id="KW-0539">Nucleus</keyword>
<evidence type="ECO:0000256" key="4">
    <source>
        <dbReference type="ARBA" id="ARBA00023163"/>
    </source>
</evidence>
<dbReference type="AlphaFoldDB" id="A0A7L3Z599"/>
<dbReference type="PANTHER" id="PTHR20937:SF6">
    <property type="entry name" value="MESODERM POSTERIOR PROTEIN 1"/>
    <property type="match status" value="1"/>
</dbReference>
<comment type="caution">
    <text evidence="8">The sequence shown here is derived from an EMBL/GenBank/DDBJ whole genome shotgun (WGS) entry which is preliminary data.</text>
</comment>
<organism evidence="8 9">
    <name type="scientific">Fregetta grallaria</name>
    <name type="common">White-bellied storm-petrel</name>
    <name type="synonym">Procellaria grallaria</name>
    <dbReference type="NCBI Taxonomy" id="79628"/>
    <lineage>
        <taxon>Eukaryota</taxon>
        <taxon>Metazoa</taxon>
        <taxon>Chordata</taxon>
        <taxon>Craniata</taxon>
        <taxon>Vertebrata</taxon>
        <taxon>Euteleostomi</taxon>
        <taxon>Archelosauria</taxon>
        <taxon>Archosauria</taxon>
        <taxon>Dinosauria</taxon>
        <taxon>Saurischia</taxon>
        <taxon>Theropoda</taxon>
        <taxon>Coelurosauria</taxon>
        <taxon>Aves</taxon>
        <taxon>Neognathae</taxon>
        <taxon>Neoaves</taxon>
        <taxon>Aequornithes</taxon>
        <taxon>Procellariiformes</taxon>
        <taxon>Hydrobatidae</taxon>
        <taxon>Fregetta</taxon>
    </lineage>
</organism>